<proteinExistence type="predicted"/>
<gene>
    <name evidence="1" type="ORF">GM658_09155</name>
</gene>
<reference evidence="1 2" key="1">
    <citation type="submission" date="2019-11" db="EMBL/GenBank/DDBJ databases">
        <title>Type strains purchased from KCTC, JCM and DSMZ.</title>
        <authorList>
            <person name="Lu H."/>
        </authorList>
    </citation>
    <scope>NUCLEOTIDE SEQUENCE [LARGE SCALE GENOMIC DNA]</scope>
    <source>
        <strain evidence="1 2">JCM 31587</strain>
    </source>
</reference>
<dbReference type="CDD" id="cd14742">
    <property type="entry name" value="PAAR_RHS"/>
    <property type="match status" value="1"/>
</dbReference>
<name>A0A6L6QF48_9BURK</name>
<comment type="caution">
    <text evidence="1">The sequence shown here is derived from an EMBL/GenBank/DDBJ whole genome shotgun (WGS) entry which is preliminary data.</text>
</comment>
<accession>A0A6L6QF48</accession>
<organism evidence="1 2">
    <name type="scientific">Massilia eburnea</name>
    <dbReference type="NCBI Taxonomy" id="1776165"/>
    <lineage>
        <taxon>Bacteria</taxon>
        <taxon>Pseudomonadati</taxon>
        <taxon>Pseudomonadota</taxon>
        <taxon>Betaproteobacteria</taxon>
        <taxon>Burkholderiales</taxon>
        <taxon>Oxalobacteraceae</taxon>
        <taxon>Telluria group</taxon>
        <taxon>Massilia</taxon>
    </lineage>
</organism>
<evidence type="ECO:0000313" key="2">
    <source>
        <dbReference type="Proteomes" id="UP000472320"/>
    </source>
</evidence>
<evidence type="ECO:0000313" key="1">
    <source>
        <dbReference type="EMBL" id="MTW10771.1"/>
    </source>
</evidence>
<dbReference type="Gene3D" id="2.60.200.60">
    <property type="match status" value="1"/>
</dbReference>
<dbReference type="InterPro" id="IPR008727">
    <property type="entry name" value="PAAR_motif"/>
</dbReference>
<protein>
    <submittedName>
        <fullName evidence="1">Rhs family protein</fullName>
    </submittedName>
</protein>
<dbReference type="RefSeq" id="WP_155453695.1">
    <property type="nucleotide sequence ID" value="NZ_WNKX01000005.1"/>
</dbReference>
<dbReference type="EMBL" id="WNKX01000005">
    <property type="protein sequence ID" value="MTW10771.1"/>
    <property type="molecule type" value="Genomic_DNA"/>
</dbReference>
<dbReference type="AlphaFoldDB" id="A0A6L6QF48"/>
<dbReference type="Proteomes" id="UP000472320">
    <property type="component" value="Unassembled WGS sequence"/>
</dbReference>
<dbReference type="Pfam" id="PF05488">
    <property type="entry name" value="PAAR_motif"/>
    <property type="match status" value="1"/>
</dbReference>
<dbReference type="OrthoDB" id="8739222at2"/>
<sequence>MAHAARLNDPIGHSPTMSWLLGGLLAAAAIAVAAVAIVGTGGLAAVAIVGGAAAAGAGLGEVMSTMSWAPKEVVGKIVGACSPTVFINAIAAARAHLDMTECEKHSGSKPIATGSGKVFINSMPAARVDDKTTCSATITEGSKNVNIGGDTVQTDDIAPEDLVPGWVHVTLLVVGIGSAIVLGGPLLAAGGLIGGFAGGMGGGWLGGKIFGEGSDGQKWSMLGGSFLGGFFGAKGANALAAWQAPKSISVIGFRGAGKPAELLGENPPHPYRITGHVGYSLDGGKTIYGFGPDVGEMSAFDAVQSLRQGKSYPGIITDDTPVFRDVHENPGIGRDGKPQVVYEQKIPVTRQEYKAIVAEHEARGVNVPMDDVYYGFPGKNECTYNCATYPSRFGIEIPEASGNMRDYMPILEQRGGPWKPK</sequence>
<keyword evidence="2" id="KW-1185">Reference proteome</keyword>